<dbReference type="InterPro" id="IPR001466">
    <property type="entry name" value="Beta-lactam-related"/>
</dbReference>
<dbReference type="InterPro" id="IPR050491">
    <property type="entry name" value="AmpC-like"/>
</dbReference>
<dbReference type="OrthoDB" id="9793489at2"/>
<feature type="domain" description="Beta-lactamase-related" evidence="2">
    <location>
        <begin position="31"/>
        <end position="347"/>
    </location>
</feature>
<feature type="signal peptide" evidence="1">
    <location>
        <begin position="1"/>
        <end position="23"/>
    </location>
</feature>
<evidence type="ECO:0000256" key="1">
    <source>
        <dbReference type="SAM" id="SignalP"/>
    </source>
</evidence>
<dbReference type="PANTHER" id="PTHR46825:SF9">
    <property type="entry name" value="BETA-LACTAMASE-RELATED DOMAIN-CONTAINING PROTEIN"/>
    <property type="match status" value="1"/>
</dbReference>
<dbReference type="AlphaFoldDB" id="A0A4R6IF40"/>
<dbReference type="RefSeq" id="WP_133557851.1">
    <property type="nucleotide sequence ID" value="NZ_SNWM01000004.1"/>
</dbReference>
<dbReference type="PANTHER" id="PTHR46825">
    <property type="entry name" value="D-ALANYL-D-ALANINE-CARBOXYPEPTIDASE/ENDOPEPTIDASE AMPH"/>
    <property type="match status" value="1"/>
</dbReference>
<sequence length="458" mass="51024">MRRIRLSVVLYLLTLCIPYFSSAQVKPDSVRKLVSEQMLVRNIPGLQVAIVKDNKLWFSEAFGVANVEHQIPVTNETLFSINSATKAFTGVAIMQLVEEGKIDVMQPVGRYLDSLPLLWQNIKVKSLLNHTSGIPDFVNVRSGGYIQGLPYVQAFKKTRDLPMEFAEGEKTSYNQTNYVLLGQMIEKISGKRFEEFVKERQFGPAGMTLANFGDSRDIVPNKAPTYAVSRVTEKNFIKGKTLERTWEEFPELRSTAGINCTATELAQWIMALQSGKLLRSPNSLQQMWAAGKLNDGSYGGWALGWVAKRNVAPRAVAGIGGSRSWFYVYPDHGLTVIVLTNMKSNGPENLASEIAGLFYPELKAANGGNLSDALIPLNSLWKSKKYKDLDAAYTYLLARQPGYKLQQRDLVNWAYSVLLLDKRPVEAAPIFRLLLRLYPNSVDGAEGLEAATKGLTNK</sequence>
<dbReference type="Gene3D" id="3.40.710.10">
    <property type="entry name" value="DD-peptidase/beta-lactamase superfamily"/>
    <property type="match status" value="1"/>
</dbReference>
<name>A0A4R6IF40_9SPHI</name>
<dbReference type="SUPFAM" id="SSF56601">
    <property type="entry name" value="beta-lactamase/transpeptidase-like"/>
    <property type="match status" value="1"/>
</dbReference>
<dbReference type="EMBL" id="SNWM01000004">
    <property type="protein sequence ID" value="TDO20940.1"/>
    <property type="molecule type" value="Genomic_DNA"/>
</dbReference>
<evidence type="ECO:0000313" key="4">
    <source>
        <dbReference type="Proteomes" id="UP000295499"/>
    </source>
</evidence>
<reference evidence="3 4" key="1">
    <citation type="submission" date="2019-03" db="EMBL/GenBank/DDBJ databases">
        <title>Genomic Encyclopedia of Archaeal and Bacterial Type Strains, Phase II (KMG-II): from individual species to whole genera.</title>
        <authorList>
            <person name="Goeker M."/>
        </authorList>
    </citation>
    <scope>NUCLEOTIDE SEQUENCE [LARGE SCALE GENOMIC DNA]</scope>
    <source>
        <strain evidence="3 4">DSM 19034</strain>
    </source>
</reference>
<dbReference type="Proteomes" id="UP000295499">
    <property type="component" value="Unassembled WGS sequence"/>
</dbReference>
<proteinExistence type="predicted"/>
<organism evidence="3 4">
    <name type="scientific">Pedobacter duraquae</name>
    <dbReference type="NCBI Taxonomy" id="425511"/>
    <lineage>
        <taxon>Bacteria</taxon>
        <taxon>Pseudomonadati</taxon>
        <taxon>Bacteroidota</taxon>
        <taxon>Sphingobacteriia</taxon>
        <taxon>Sphingobacteriales</taxon>
        <taxon>Sphingobacteriaceae</taxon>
        <taxon>Pedobacter</taxon>
    </lineage>
</organism>
<evidence type="ECO:0000259" key="2">
    <source>
        <dbReference type="Pfam" id="PF00144"/>
    </source>
</evidence>
<accession>A0A4R6IF40</accession>
<dbReference type="InterPro" id="IPR012338">
    <property type="entry name" value="Beta-lactam/transpept-like"/>
</dbReference>
<comment type="caution">
    <text evidence="3">The sequence shown here is derived from an EMBL/GenBank/DDBJ whole genome shotgun (WGS) entry which is preliminary data.</text>
</comment>
<keyword evidence="4" id="KW-1185">Reference proteome</keyword>
<keyword evidence="1" id="KW-0732">Signal</keyword>
<feature type="chain" id="PRO_5020209230" evidence="1">
    <location>
        <begin position="24"/>
        <end position="458"/>
    </location>
</feature>
<dbReference type="Pfam" id="PF00144">
    <property type="entry name" value="Beta-lactamase"/>
    <property type="match status" value="1"/>
</dbReference>
<protein>
    <submittedName>
        <fullName evidence="3">CubicO group peptidase (Beta-lactamase class C family)</fullName>
    </submittedName>
</protein>
<evidence type="ECO:0000313" key="3">
    <source>
        <dbReference type="EMBL" id="TDO20940.1"/>
    </source>
</evidence>
<gene>
    <name evidence="3" type="ORF">CLV32_3577</name>
</gene>